<reference evidence="2" key="1">
    <citation type="journal article" date="2022" name="Mol. Ecol. Resour.">
        <title>The genomes of chicory, endive, great burdock and yacon provide insights into Asteraceae palaeo-polyploidization history and plant inulin production.</title>
        <authorList>
            <person name="Fan W."/>
            <person name="Wang S."/>
            <person name="Wang H."/>
            <person name="Wang A."/>
            <person name="Jiang F."/>
            <person name="Liu H."/>
            <person name="Zhao H."/>
            <person name="Xu D."/>
            <person name="Zhang Y."/>
        </authorList>
    </citation>
    <scope>NUCLEOTIDE SEQUENCE [LARGE SCALE GENOMIC DNA]</scope>
    <source>
        <strain evidence="2">cv. Niubang</strain>
    </source>
</reference>
<comment type="caution">
    <text evidence="1">The sequence shown here is derived from an EMBL/GenBank/DDBJ whole genome shotgun (WGS) entry which is preliminary data.</text>
</comment>
<evidence type="ECO:0000313" key="2">
    <source>
        <dbReference type="Proteomes" id="UP001055879"/>
    </source>
</evidence>
<keyword evidence="2" id="KW-1185">Reference proteome</keyword>
<name>A0ACB9FLN3_ARCLA</name>
<dbReference type="EMBL" id="CM042047">
    <property type="protein sequence ID" value="KAI3771770.1"/>
    <property type="molecule type" value="Genomic_DNA"/>
</dbReference>
<evidence type="ECO:0000313" key="1">
    <source>
        <dbReference type="EMBL" id="KAI3771770.1"/>
    </source>
</evidence>
<sequence length="77" mass="9183">MMCLIFLSYQMKSCNLFLFLACNRFIQTACDQRLISFNKMPYMHVGSLFINRYLSILFYFGFSNRLHNEGSFGDIWN</sequence>
<protein>
    <submittedName>
        <fullName evidence="1">Uncharacterized protein</fullName>
    </submittedName>
</protein>
<organism evidence="1 2">
    <name type="scientific">Arctium lappa</name>
    <name type="common">Greater burdock</name>
    <name type="synonym">Lappa major</name>
    <dbReference type="NCBI Taxonomy" id="4217"/>
    <lineage>
        <taxon>Eukaryota</taxon>
        <taxon>Viridiplantae</taxon>
        <taxon>Streptophyta</taxon>
        <taxon>Embryophyta</taxon>
        <taxon>Tracheophyta</taxon>
        <taxon>Spermatophyta</taxon>
        <taxon>Magnoliopsida</taxon>
        <taxon>eudicotyledons</taxon>
        <taxon>Gunneridae</taxon>
        <taxon>Pentapetalae</taxon>
        <taxon>asterids</taxon>
        <taxon>campanulids</taxon>
        <taxon>Asterales</taxon>
        <taxon>Asteraceae</taxon>
        <taxon>Carduoideae</taxon>
        <taxon>Cardueae</taxon>
        <taxon>Arctiinae</taxon>
        <taxon>Arctium</taxon>
    </lineage>
</organism>
<dbReference type="Proteomes" id="UP001055879">
    <property type="component" value="Linkage Group LG01"/>
</dbReference>
<gene>
    <name evidence="1" type="ORF">L6452_02938</name>
</gene>
<reference evidence="1 2" key="2">
    <citation type="journal article" date="2022" name="Mol. Ecol. Resour.">
        <title>The genomes of chicory, endive, great burdock and yacon provide insights into Asteraceae paleo-polyploidization history and plant inulin production.</title>
        <authorList>
            <person name="Fan W."/>
            <person name="Wang S."/>
            <person name="Wang H."/>
            <person name="Wang A."/>
            <person name="Jiang F."/>
            <person name="Liu H."/>
            <person name="Zhao H."/>
            <person name="Xu D."/>
            <person name="Zhang Y."/>
        </authorList>
    </citation>
    <scope>NUCLEOTIDE SEQUENCE [LARGE SCALE GENOMIC DNA]</scope>
    <source>
        <strain evidence="2">cv. Niubang</strain>
    </source>
</reference>
<proteinExistence type="predicted"/>
<accession>A0ACB9FLN3</accession>